<protein>
    <submittedName>
        <fullName evidence="9">Acyl-CoA dehydrogenase family protein</fullName>
    </submittedName>
</protein>
<dbReference type="InterPro" id="IPR036250">
    <property type="entry name" value="AcylCo_DH-like_C"/>
</dbReference>
<evidence type="ECO:0000256" key="1">
    <source>
        <dbReference type="ARBA" id="ARBA00001974"/>
    </source>
</evidence>
<accession>A0ABW1R221</accession>
<dbReference type="InterPro" id="IPR009075">
    <property type="entry name" value="AcylCo_DH/oxidase_C"/>
</dbReference>
<keyword evidence="5" id="KW-0560">Oxidoreductase</keyword>
<dbReference type="EMBL" id="JBHSQI010000008">
    <property type="protein sequence ID" value="MFC6154651.1"/>
    <property type="molecule type" value="Genomic_DNA"/>
</dbReference>
<dbReference type="Gene3D" id="1.20.140.10">
    <property type="entry name" value="Butyryl-CoA Dehydrogenase, subunit A, domain 3"/>
    <property type="match status" value="1"/>
</dbReference>
<dbReference type="Gene3D" id="2.40.110.10">
    <property type="entry name" value="Butyryl-CoA Dehydrogenase, subunit A, domain 2"/>
    <property type="match status" value="1"/>
</dbReference>
<keyword evidence="3 5" id="KW-0285">Flavoprotein</keyword>
<evidence type="ECO:0000256" key="3">
    <source>
        <dbReference type="ARBA" id="ARBA00022630"/>
    </source>
</evidence>
<evidence type="ECO:0000256" key="2">
    <source>
        <dbReference type="ARBA" id="ARBA00009347"/>
    </source>
</evidence>
<dbReference type="InterPro" id="IPR037069">
    <property type="entry name" value="AcylCoA_DH/ox_N_sf"/>
</dbReference>
<feature type="domain" description="Acyl-CoA dehydrogenase/oxidase C-terminal" evidence="6">
    <location>
        <begin position="238"/>
        <end position="386"/>
    </location>
</feature>
<evidence type="ECO:0000259" key="8">
    <source>
        <dbReference type="Pfam" id="PF02771"/>
    </source>
</evidence>
<evidence type="ECO:0000256" key="4">
    <source>
        <dbReference type="ARBA" id="ARBA00022827"/>
    </source>
</evidence>
<keyword evidence="4 5" id="KW-0274">FAD</keyword>
<dbReference type="Gene3D" id="1.10.540.10">
    <property type="entry name" value="Acyl-CoA dehydrogenase/oxidase, N-terminal domain"/>
    <property type="match status" value="1"/>
</dbReference>
<comment type="similarity">
    <text evidence="2 5">Belongs to the acyl-CoA dehydrogenase family.</text>
</comment>
<gene>
    <name evidence="9" type="ORF">ACFPWU_13365</name>
</gene>
<evidence type="ECO:0000259" key="7">
    <source>
        <dbReference type="Pfam" id="PF02770"/>
    </source>
</evidence>
<keyword evidence="10" id="KW-1185">Reference proteome</keyword>
<dbReference type="InterPro" id="IPR046373">
    <property type="entry name" value="Acyl-CoA_Oxase/DH_mid-dom_sf"/>
</dbReference>
<dbReference type="Pfam" id="PF00441">
    <property type="entry name" value="Acyl-CoA_dh_1"/>
    <property type="match status" value="1"/>
</dbReference>
<dbReference type="Pfam" id="PF02770">
    <property type="entry name" value="Acyl-CoA_dh_M"/>
    <property type="match status" value="1"/>
</dbReference>
<dbReference type="Pfam" id="PF02771">
    <property type="entry name" value="Acyl-CoA_dh_N"/>
    <property type="match status" value="1"/>
</dbReference>
<feature type="domain" description="Acyl-CoA oxidase/dehydrogenase middle" evidence="7">
    <location>
        <begin position="132"/>
        <end position="226"/>
    </location>
</feature>
<dbReference type="SUPFAM" id="SSF56645">
    <property type="entry name" value="Acyl-CoA dehydrogenase NM domain-like"/>
    <property type="match status" value="1"/>
</dbReference>
<dbReference type="InterPro" id="IPR009100">
    <property type="entry name" value="AcylCoA_DH/oxidase_NM_dom_sf"/>
</dbReference>
<feature type="domain" description="Acyl-CoA dehydrogenase/oxidase N-terminal" evidence="8">
    <location>
        <begin position="15"/>
        <end position="128"/>
    </location>
</feature>
<proteinExistence type="inferred from homology"/>
<evidence type="ECO:0000256" key="5">
    <source>
        <dbReference type="RuleBase" id="RU362125"/>
    </source>
</evidence>
<reference evidence="10" key="1">
    <citation type="journal article" date="2019" name="Int. J. Syst. Evol. Microbiol.">
        <title>The Global Catalogue of Microorganisms (GCM) 10K type strain sequencing project: providing services to taxonomists for standard genome sequencing and annotation.</title>
        <authorList>
            <consortium name="The Broad Institute Genomics Platform"/>
            <consortium name="The Broad Institute Genome Sequencing Center for Infectious Disease"/>
            <person name="Wu L."/>
            <person name="Ma J."/>
        </authorList>
    </citation>
    <scope>NUCLEOTIDE SEQUENCE [LARGE SCALE GENOMIC DNA]</scope>
    <source>
        <strain evidence="10">DFY28</strain>
    </source>
</reference>
<dbReference type="RefSeq" id="WP_128220938.1">
    <property type="nucleotide sequence ID" value="NZ_CP034929.1"/>
</dbReference>
<comment type="cofactor">
    <cofactor evidence="1 5">
        <name>FAD</name>
        <dbReference type="ChEBI" id="CHEBI:57692"/>
    </cofactor>
</comment>
<name>A0ABW1R221_9ACTN</name>
<evidence type="ECO:0000313" key="9">
    <source>
        <dbReference type="EMBL" id="MFC6154651.1"/>
    </source>
</evidence>
<comment type="caution">
    <text evidence="9">The sequence shown here is derived from an EMBL/GenBank/DDBJ whole genome shotgun (WGS) entry which is preliminary data.</text>
</comment>
<dbReference type="PANTHER" id="PTHR43884:SF12">
    <property type="entry name" value="ISOVALERYL-COA DEHYDROGENASE, MITOCHONDRIAL-RELATED"/>
    <property type="match status" value="1"/>
</dbReference>
<evidence type="ECO:0000259" key="6">
    <source>
        <dbReference type="Pfam" id="PF00441"/>
    </source>
</evidence>
<sequence>MTSGVVSPHRSLYDEDHEALRETVRAFVAKHAAPNAEKWDKEGKVERWLFAEAAAAGLLGFNIPEEYGGAGITDFRFNAVIGEEFSRNPVSSGMAGIGLSSDIVIPYFTELTNDEQKARWLPGIASGELITAVAMTEPGTGSDLAGIATSAVRDGDEYVVNGSKVFISNGQNADLVVTAVRTSADPHKGLSLIVIEADSEGFSRGRNLEKVGLHAQDTSELFFTDVRVPAANLLGNEGDGFIGLMRNLPQERISIAANAVASCEGVLERTLEYVRTRKAFGKPIGNFQNTRFEIADMVTAVRVSRTYVDELLARHSEGQLSAVEAAAAKFHCTEQYVNVVNRCLQLHGGYGYMLEYRIANDYLDSRITTIYGGTTEIMKEIVGRDLGL</sequence>
<evidence type="ECO:0000313" key="10">
    <source>
        <dbReference type="Proteomes" id="UP001596098"/>
    </source>
</evidence>
<dbReference type="SUPFAM" id="SSF47203">
    <property type="entry name" value="Acyl-CoA dehydrogenase C-terminal domain-like"/>
    <property type="match status" value="1"/>
</dbReference>
<organism evidence="9 10">
    <name type="scientific">Nocardioides yefusunii</name>
    <dbReference type="NCBI Taxonomy" id="2500546"/>
    <lineage>
        <taxon>Bacteria</taxon>
        <taxon>Bacillati</taxon>
        <taxon>Actinomycetota</taxon>
        <taxon>Actinomycetes</taxon>
        <taxon>Propionibacteriales</taxon>
        <taxon>Nocardioidaceae</taxon>
        <taxon>Nocardioides</taxon>
    </lineage>
</organism>
<dbReference type="InterPro" id="IPR013786">
    <property type="entry name" value="AcylCoA_DH/ox_N"/>
</dbReference>
<dbReference type="PANTHER" id="PTHR43884">
    <property type="entry name" value="ACYL-COA DEHYDROGENASE"/>
    <property type="match status" value="1"/>
</dbReference>
<dbReference type="InterPro" id="IPR006091">
    <property type="entry name" value="Acyl-CoA_Oxase/DH_mid-dom"/>
</dbReference>
<dbReference type="Proteomes" id="UP001596098">
    <property type="component" value="Unassembled WGS sequence"/>
</dbReference>